<keyword evidence="2" id="KW-0472">Membrane</keyword>
<dbReference type="PANTHER" id="PTHR34606">
    <property type="entry name" value="BON DOMAIN-CONTAINING PROTEIN"/>
    <property type="match status" value="1"/>
</dbReference>
<name>A0A0C5JAM0_9PROT</name>
<dbReference type="PATRIC" id="fig|1565605.3.peg.2240"/>
<sequence length="219" mass="23331">MNTFQPMKNFITHLRGYVLIVVSIPFISGCFGVAAVGVGAGALMLSDRRASESYVTDEGIELRANNRLGENYGSNVHVNVTSYNRMVLLTGEVPSAEIKASVEKLISGVPNVKSISNELAIAGPSSLGGRSNDTYLTSKVKARFVDAKQFSAHHVKVVTEAGVVFLLGLVTQTEADAAADIARTTGGVQKVVRVFEIISPEEARAIDGQTKQSTPPTQH</sequence>
<dbReference type="InterPro" id="IPR051686">
    <property type="entry name" value="Lipoprotein_DolP"/>
</dbReference>
<dbReference type="InterPro" id="IPR014004">
    <property type="entry name" value="Transpt-assoc_nodulatn_dom_bac"/>
</dbReference>
<feature type="transmembrane region" description="Helical" evidence="2">
    <location>
        <begin position="16"/>
        <end position="45"/>
    </location>
</feature>
<dbReference type="Pfam" id="PF04972">
    <property type="entry name" value="BON"/>
    <property type="match status" value="2"/>
</dbReference>
<proteinExistence type="predicted"/>
<dbReference type="Gene3D" id="3.30.1340.30">
    <property type="match status" value="1"/>
</dbReference>
<dbReference type="KEGG" id="rbu:PG1C_10520"/>
<gene>
    <name evidence="4" type="ORF">PG1C_10520</name>
</gene>
<dbReference type="PANTHER" id="PTHR34606:SF4">
    <property type="entry name" value="OUTER MEMBRANE LIPOPROTEIN DOLP"/>
    <property type="match status" value="1"/>
</dbReference>
<protein>
    <submittedName>
        <fullName evidence="4">Transporter</fullName>
    </submittedName>
</protein>
<feature type="domain" description="BON" evidence="3">
    <location>
        <begin position="132"/>
        <end position="199"/>
    </location>
</feature>
<keyword evidence="2" id="KW-0812">Transmembrane</keyword>
<evidence type="ECO:0000313" key="4">
    <source>
        <dbReference type="EMBL" id="AJP48754.1"/>
    </source>
</evidence>
<dbReference type="RefSeq" id="WP_237218156.1">
    <property type="nucleotide sequence ID" value="NZ_CP010554.1"/>
</dbReference>
<keyword evidence="1" id="KW-0732">Signal</keyword>
<dbReference type="PROSITE" id="PS50914">
    <property type="entry name" value="BON"/>
    <property type="match status" value="2"/>
</dbReference>
<dbReference type="HOGENOM" id="CLU_083606_1_1_4"/>
<dbReference type="EMBL" id="CP010554">
    <property type="protein sequence ID" value="AJP48754.1"/>
    <property type="molecule type" value="Genomic_DNA"/>
</dbReference>
<evidence type="ECO:0000256" key="1">
    <source>
        <dbReference type="ARBA" id="ARBA00022729"/>
    </source>
</evidence>
<evidence type="ECO:0000313" key="5">
    <source>
        <dbReference type="Proteomes" id="UP000061603"/>
    </source>
</evidence>
<keyword evidence="2" id="KW-1133">Transmembrane helix</keyword>
<dbReference type="InterPro" id="IPR007055">
    <property type="entry name" value="BON_dom"/>
</dbReference>
<evidence type="ECO:0000256" key="2">
    <source>
        <dbReference type="SAM" id="Phobius"/>
    </source>
</evidence>
<keyword evidence="5" id="KW-1185">Reference proteome</keyword>
<dbReference type="AlphaFoldDB" id="A0A0C5JAM0"/>
<evidence type="ECO:0000259" key="3">
    <source>
        <dbReference type="PROSITE" id="PS50914"/>
    </source>
</evidence>
<organism evidence="4 5">
    <name type="scientific">Rugosibacter aromaticivorans</name>
    <dbReference type="NCBI Taxonomy" id="1565605"/>
    <lineage>
        <taxon>Bacteria</taxon>
        <taxon>Pseudomonadati</taxon>
        <taxon>Pseudomonadota</taxon>
        <taxon>Betaproteobacteria</taxon>
        <taxon>Nitrosomonadales</taxon>
        <taxon>Sterolibacteriaceae</taxon>
        <taxon>Rugosibacter</taxon>
    </lineage>
</organism>
<dbReference type="STRING" id="1565605.PG1C_10520"/>
<feature type="domain" description="BON" evidence="3">
    <location>
        <begin position="56"/>
        <end position="123"/>
    </location>
</feature>
<accession>A0A0C5JAM0</accession>
<dbReference type="SMART" id="SM00749">
    <property type="entry name" value="BON"/>
    <property type="match status" value="2"/>
</dbReference>
<dbReference type="Proteomes" id="UP000061603">
    <property type="component" value="Chromosome"/>
</dbReference>
<reference evidence="4 5" key="1">
    <citation type="journal article" date="2015" name="Genome Announc.">
        <title>Complete Genome Sequence of a Novel Bacterium within the Family Rhodocyclaceae That Degrades Polycyclic Aromatic Hydrocarbons.</title>
        <authorList>
            <person name="Singleton D.R."/>
            <person name="Dickey A.N."/>
            <person name="Scholl E.H."/>
            <person name="Wright F.A."/>
            <person name="Aitken M.D."/>
        </authorList>
    </citation>
    <scope>NUCLEOTIDE SEQUENCE [LARGE SCALE GENOMIC DNA]</scope>
    <source>
        <strain evidence="5">PG1-Ca6</strain>
    </source>
</reference>